<keyword evidence="1" id="KW-0456">Lyase</keyword>
<gene>
    <name evidence="5" type="ORF">CLP_3077</name>
</gene>
<organism evidence="5 6">
    <name type="scientific">Clostridium butyricum E4 str. BoNT E BL5262</name>
    <dbReference type="NCBI Taxonomy" id="632245"/>
    <lineage>
        <taxon>Bacteria</taxon>
        <taxon>Bacillati</taxon>
        <taxon>Bacillota</taxon>
        <taxon>Clostridia</taxon>
        <taxon>Eubacteriales</taxon>
        <taxon>Clostridiaceae</taxon>
        <taxon>Clostridium</taxon>
    </lineage>
</organism>
<dbReference type="InterPro" id="IPR036568">
    <property type="entry name" value="GGCT-like_sf"/>
</dbReference>
<evidence type="ECO:0000259" key="4">
    <source>
        <dbReference type="Pfam" id="PF06094"/>
    </source>
</evidence>
<proteinExistence type="predicted"/>
<evidence type="ECO:0000256" key="3">
    <source>
        <dbReference type="PIRSR" id="PIRSR617939-2"/>
    </source>
</evidence>
<dbReference type="CDD" id="cd06661">
    <property type="entry name" value="GGCT_like"/>
    <property type="match status" value="1"/>
</dbReference>
<feature type="domain" description="Gamma-glutamylcyclotransferase AIG2-like" evidence="4">
    <location>
        <begin position="8"/>
        <end position="110"/>
    </location>
</feature>
<reference evidence="5 6" key="1">
    <citation type="submission" date="2009-08" db="EMBL/GenBank/DDBJ databases">
        <authorList>
            <person name="Shrivastava S."/>
            <person name="Brinkac L.B."/>
            <person name="Brown J.L."/>
            <person name="Bruce D.B."/>
            <person name="Detter C."/>
            <person name="Green L.D."/>
            <person name="Munk C.A."/>
            <person name="Rogers Y.C."/>
            <person name="Tapia R."/>
            <person name="Sims D.R."/>
            <person name="Smith L.A."/>
            <person name="Smith T.J."/>
            <person name="Sutton G."/>
            <person name="Brettin T."/>
        </authorList>
    </citation>
    <scope>NUCLEOTIDE SEQUENCE [LARGE SCALE GENOMIC DNA]</scope>
    <source>
        <strain evidence="6">E4 str. BoNT E BL5262</strain>
    </source>
</reference>
<feature type="active site" description="Proton acceptor" evidence="2">
    <location>
        <position position="79"/>
    </location>
</feature>
<comment type="caution">
    <text evidence="5">The sequence shown here is derived from an EMBL/GenBank/DDBJ whole genome shotgun (WGS) entry which is preliminary data.</text>
</comment>
<dbReference type="InterPro" id="IPR009288">
    <property type="entry name" value="AIG2-like_dom"/>
</dbReference>
<dbReference type="Pfam" id="PF06094">
    <property type="entry name" value="GGACT"/>
    <property type="match status" value="1"/>
</dbReference>
<dbReference type="GO" id="GO:0003839">
    <property type="term" value="F:gamma-glutamylcyclotransferase activity"/>
    <property type="evidence" value="ECO:0007669"/>
    <property type="project" value="InterPro"/>
</dbReference>
<evidence type="ECO:0000313" key="6">
    <source>
        <dbReference type="Proteomes" id="UP000003081"/>
    </source>
</evidence>
<evidence type="ECO:0000256" key="2">
    <source>
        <dbReference type="PIRSR" id="PIRSR617939-1"/>
    </source>
</evidence>
<sequence>MSSKKYYIAYGSNLNLEQMKRRCPTAQVVGVSELVGYKLTFKGALTNAYATIEESTDCTVPVLIWELQPKDEKALDRYEGYPSFYFKEMHTVVVNKESIEAMVYIMNKKYKVGFPSADYFDVIRKGYNDNGLSIEYLEKSLIESSELVNTQGE</sequence>
<dbReference type="eggNOG" id="COG2105">
    <property type="taxonomic scope" value="Bacteria"/>
</dbReference>
<feature type="binding site" evidence="3">
    <location>
        <position position="119"/>
    </location>
    <ligand>
        <name>substrate</name>
    </ligand>
</feature>
<evidence type="ECO:0000313" key="5">
    <source>
        <dbReference type="EMBL" id="EEP53865.1"/>
    </source>
</evidence>
<evidence type="ECO:0000256" key="1">
    <source>
        <dbReference type="ARBA" id="ARBA00023239"/>
    </source>
</evidence>
<dbReference type="PANTHER" id="PTHR12935">
    <property type="entry name" value="GAMMA-GLUTAMYLCYCLOTRANSFERASE"/>
    <property type="match status" value="1"/>
</dbReference>
<protein>
    <recommendedName>
        <fullName evidence="4">Gamma-glutamylcyclotransferase AIG2-like domain-containing protein</fullName>
    </recommendedName>
</protein>
<keyword evidence="6" id="KW-1185">Reference proteome</keyword>
<dbReference type="SUPFAM" id="SSF110857">
    <property type="entry name" value="Gamma-glutamyl cyclotransferase-like"/>
    <property type="match status" value="1"/>
</dbReference>
<dbReference type="Proteomes" id="UP000003081">
    <property type="component" value="Unassembled WGS sequence"/>
</dbReference>
<dbReference type="RefSeq" id="WP_003408582.1">
    <property type="nucleotide sequence ID" value="NZ_ACOM01000005.1"/>
</dbReference>
<dbReference type="Gene3D" id="3.10.490.10">
    <property type="entry name" value="Gamma-glutamyl cyclotransferase-like"/>
    <property type="match status" value="1"/>
</dbReference>
<accession>C4IHB7</accession>
<dbReference type="InterPro" id="IPR013024">
    <property type="entry name" value="GGCT-like"/>
</dbReference>
<dbReference type="PANTHER" id="PTHR12935:SF0">
    <property type="entry name" value="GAMMA-GLUTAMYLCYCLOTRANSFERASE"/>
    <property type="match status" value="1"/>
</dbReference>
<dbReference type="InterPro" id="IPR017939">
    <property type="entry name" value="G-Glutamylcylcotransferase"/>
</dbReference>
<feature type="binding site" evidence="3">
    <location>
        <begin position="7"/>
        <end position="12"/>
    </location>
    <ligand>
        <name>substrate</name>
    </ligand>
</feature>
<name>C4IHB7_CLOBU</name>
<dbReference type="EMBL" id="ACOM01000005">
    <property type="protein sequence ID" value="EEP53865.1"/>
    <property type="molecule type" value="Genomic_DNA"/>
</dbReference>
<dbReference type="AlphaFoldDB" id="C4IHB7"/>
<dbReference type="HOGENOM" id="CLU_048475_5_0_9"/>